<evidence type="ECO:0000313" key="1">
    <source>
        <dbReference type="EMBL" id="MPM44385.1"/>
    </source>
</evidence>
<organism evidence="1">
    <name type="scientific">bioreactor metagenome</name>
    <dbReference type="NCBI Taxonomy" id="1076179"/>
    <lineage>
        <taxon>unclassified sequences</taxon>
        <taxon>metagenomes</taxon>
        <taxon>ecological metagenomes</taxon>
    </lineage>
</organism>
<comment type="caution">
    <text evidence="1">The sequence shown here is derived from an EMBL/GenBank/DDBJ whole genome shotgun (WGS) entry which is preliminary data.</text>
</comment>
<protein>
    <submittedName>
        <fullName evidence="1">Uncharacterized protein</fullName>
    </submittedName>
</protein>
<name>A0A644ZU32_9ZZZZ</name>
<proteinExistence type="predicted"/>
<sequence>MNPLFQKLVDLLEMISPGAFQQNQLVFEFFPCIGPDEIFGRAEKVFLPDSEYLTVLTNIVSDPDKLFDPALLHQFCYMFV</sequence>
<gene>
    <name evidence="1" type="ORF">SDC9_91063</name>
</gene>
<dbReference type="EMBL" id="VSSQ01010454">
    <property type="protein sequence ID" value="MPM44385.1"/>
    <property type="molecule type" value="Genomic_DNA"/>
</dbReference>
<reference evidence="1" key="1">
    <citation type="submission" date="2019-08" db="EMBL/GenBank/DDBJ databases">
        <authorList>
            <person name="Kucharzyk K."/>
            <person name="Murdoch R.W."/>
            <person name="Higgins S."/>
            <person name="Loffler F."/>
        </authorList>
    </citation>
    <scope>NUCLEOTIDE SEQUENCE</scope>
</reference>
<accession>A0A644ZU32</accession>
<dbReference type="AlphaFoldDB" id="A0A644ZU32"/>